<sequence>MSAHLNLYEHLANELGALIDARVFAPGDRLPSIRHLAQQKRISVSTVMQALRLMEDRGQVDARPQSGYFVRHRAPRRPCSADAQHLKEPAFVGINNLLMRVLKDNETANIVQLGTAWPPDEILPVKRMQRTISAVARREPALLSKVSCYDVSESNFLRQVTRRALDWGKLDPHEIVVTNSCTEAISLCLRAVARPGDTIAIESATYFVLLQMIESLGMKALEIPTDPKTGPSLDALELALRAGLVQACLFVPNANNPLGCVMPEANKKRLAGLLSEFNIPLVEDDVYGDLCFAPQRPWPVKAYDTSGNVLLCSSFSKAITPASRVGYVLAGRFAQEVALLKTVSSGATSHFFQAVLADFLEGSSYDQQLRKMRRTLVQRIARMSDAVAASFPADCMLSEPQGGFVLWVQMPPQVDALALHGQAIADGVAYMPGQLFSASGKFSNYLRLNCGNAWTPRIEQAIGRLGRLVHEAL</sequence>
<dbReference type="Gene3D" id="1.10.10.10">
    <property type="entry name" value="Winged helix-like DNA-binding domain superfamily/Winged helix DNA-binding domain"/>
    <property type="match status" value="1"/>
</dbReference>
<evidence type="ECO:0000256" key="3">
    <source>
        <dbReference type="ARBA" id="ARBA00023015"/>
    </source>
</evidence>
<dbReference type="InterPro" id="IPR036390">
    <property type="entry name" value="WH_DNA-bd_sf"/>
</dbReference>
<protein>
    <submittedName>
        <fullName evidence="7">GntR family transcriptional regulator</fullName>
    </submittedName>
</protein>
<dbReference type="EMBL" id="LFKP01000010">
    <property type="protein sequence ID" value="OHV95579.1"/>
    <property type="molecule type" value="Genomic_DNA"/>
</dbReference>
<dbReference type="SUPFAM" id="SSF53383">
    <property type="entry name" value="PLP-dependent transferases"/>
    <property type="match status" value="1"/>
</dbReference>
<comment type="similarity">
    <text evidence="1">In the C-terminal section; belongs to the class-I pyridoxal-phosphate-dependent aminotransferase family.</text>
</comment>
<feature type="domain" description="HTH gntR-type" evidence="6">
    <location>
        <begin position="5"/>
        <end position="73"/>
    </location>
</feature>
<accession>A0A1S1U675</accession>
<dbReference type="InterPro" id="IPR015421">
    <property type="entry name" value="PyrdxlP-dep_Trfase_major"/>
</dbReference>
<dbReference type="InterPro" id="IPR000524">
    <property type="entry name" value="Tscrpt_reg_HTH_GntR"/>
</dbReference>
<reference evidence="7 8" key="1">
    <citation type="submission" date="2015-06" db="EMBL/GenBank/DDBJ databases">
        <title>Draft genome sequencing of a biphenyl-degrading bacterium, Janthinobacterium lividum MEG1.</title>
        <authorList>
            <person name="Shimodaira J."/>
            <person name="Hatta T."/>
        </authorList>
    </citation>
    <scope>NUCLEOTIDE SEQUENCE [LARGE SCALE GENOMIC DNA]</scope>
    <source>
        <strain evidence="7 8">MEG1</strain>
    </source>
</reference>
<dbReference type="Gene3D" id="3.40.640.10">
    <property type="entry name" value="Type I PLP-dependent aspartate aminotransferase-like (Major domain)"/>
    <property type="match status" value="1"/>
</dbReference>
<keyword evidence="2" id="KW-0663">Pyridoxal phosphate</keyword>
<keyword evidence="4" id="KW-0238">DNA-binding</keyword>
<organism evidence="7 8">
    <name type="scientific">Janthinobacterium lividum</name>
    <dbReference type="NCBI Taxonomy" id="29581"/>
    <lineage>
        <taxon>Bacteria</taxon>
        <taxon>Pseudomonadati</taxon>
        <taxon>Pseudomonadota</taxon>
        <taxon>Betaproteobacteria</taxon>
        <taxon>Burkholderiales</taxon>
        <taxon>Oxalobacteraceae</taxon>
        <taxon>Janthinobacterium</taxon>
    </lineage>
</organism>
<dbReference type="Proteomes" id="UP000179840">
    <property type="component" value="Unassembled WGS sequence"/>
</dbReference>
<dbReference type="Gene3D" id="3.90.1150.10">
    <property type="entry name" value="Aspartate Aminotransferase, domain 1"/>
    <property type="match status" value="1"/>
</dbReference>
<dbReference type="GO" id="GO:0003700">
    <property type="term" value="F:DNA-binding transcription factor activity"/>
    <property type="evidence" value="ECO:0007669"/>
    <property type="project" value="InterPro"/>
</dbReference>
<dbReference type="SMART" id="SM00345">
    <property type="entry name" value="HTH_GNTR"/>
    <property type="match status" value="1"/>
</dbReference>
<dbReference type="CDD" id="cd00609">
    <property type="entry name" value="AAT_like"/>
    <property type="match status" value="1"/>
</dbReference>
<dbReference type="PROSITE" id="PS50949">
    <property type="entry name" value="HTH_GNTR"/>
    <property type="match status" value="1"/>
</dbReference>
<dbReference type="InterPro" id="IPR004839">
    <property type="entry name" value="Aminotransferase_I/II_large"/>
</dbReference>
<dbReference type="PANTHER" id="PTHR46577:SF2">
    <property type="entry name" value="TRANSCRIPTIONAL REGULATORY PROTEIN"/>
    <property type="match status" value="1"/>
</dbReference>
<dbReference type="InterPro" id="IPR015424">
    <property type="entry name" value="PyrdxlP-dep_Trfase"/>
</dbReference>
<evidence type="ECO:0000256" key="1">
    <source>
        <dbReference type="ARBA" id="ARBA00005384"/>
    </source>
</evidence>
<evidence type="ECO:0000259" key="6">
    <source>
        <dbReference type="PROSITE" id="PS50949"/>
    </source>
</evidence>
<dbReference type="InterPro" id="IPR036388">
    <property type="entry name" value="WH-like_DNA-bd_sf"/>
</dbReference>
<dbReference type="PANTHER" id="PTHR46577">
    <property type="entry name" value="HTH-TYPE TRANSCRIPTIONAL REGULATORY PROTEIN GABR"/>
    <property type="match status" value="1"/>
</dbReference>
<dbReference type="SUPFAM" id="SSF46785">
    <property type="entry name" value="Winged helix' DNA-binding domain"/>
    <property type="match status" value="1"/>
</dbReference>
<dbReference type="Pfam" id="PF00155">
    <property type="entry name" value="Aminotran_1_2"/>
    <property type="match status" value="1"/>
</dbReference>
<dbReference type="InterPro" id="IPR015422">
    <property type="entry name" value="PyrdxlP-dep_Trfase_small"/>
</dbReference>
<dbReference type="GO" id="GO:0030170">
    <property type="term" value="F:pyridoxal phosphate binding"/>
    <property type="evidence" value="ECO:0007669"/>
    <property type="project" value="InterPro"/>
</dbReference>
<dbReference type="RefSeq" id="WP_071078793.1">
    <property type="nucleotide sequence ID" value="NZ_LFKP01000010.1"/>
</dbReference>
<comment type="caution">
    <text evidence="7">The sequence shown here is derived from an EMBL/GenBank/DDBJ whole genome shotgun (WGS) entry which is preliminary data.</text>
</comment>
<dbReference type="GO" id="GO:0003677">
    <property type="term" value="F:DNA binding"/>
    <property type="evidence" value="ECO:0007669"/>
    <property type="project" value="UniProtKB-KW"/>
</dbReference>
<proteinExistence type="inferred from homology"/>
<keyword evidence="3" id="KW-0805">Transcription regulation</keyword>
<keyword evidence="5" id="KW-0804">Transcription</keyword>
<dbReference type="AlphaFoldDB" id="A0A1S1U675"/>
<evidence type="ECO:0000256" key="2">
    <source>
        <dbReference type="ARBA" id="ARBA00022898"/>
    </source>
</evidence>
<gene>
    <name evidence="7" type="ORF">AKG95_19085</name>
</gene>
<evidence type="ECO:0000256" key="4">
    <source>
        <dbReference type="ARBA" id="ARBA00023125"/>
    </source>
</evidence>
<name>A0A1S1U675_9BURK</name>
<evidence type="ECO:0000313" key="7">
    <source>
        <dbReference type="EMBL" id="OHV95579.1"/>
    </source>
</evidence>
<evidence type="ECO:0000256" key="5">
    <source>
        <dbReference type="ARBA" id="ARBA00023163"/>
    </source>
</evidence>
<dbReference type="Pfam" id="PF00392">
    <property type="entry name" value="GntR"/>
    <property type="match status" value="1"/>
</dbReference>
<dbReference type="CDD" id="cd07377">
    <property type="entry name" value="WHTH_GntR"/>
    <property type="match status" value="1"/>
</dbReference>
<dbReference type="InterPro" id="IPR051446">
    <property type="entry name" value="HTH_trans_reg/aminotransferase"/>
</dbReference>
<evidence type="ECO:0000313" key="8">
    <source>
        <dbReference type="Proteomes" id="UP000179840"/>
    </source>
</evidence>